<keyword evidence="3" id="KW-1185">Reference proteome</keyword>
<dbReference type="InterPro" id="IPR036568">
    <property type="entry name" value="GGCT-like_sf"/>
</dbReference>
<evidence type="ECO:0000313" key="2">
    <source>
        <dbReference type="EMBL" id="MBJ7536279.1"/>
    </source>
</evidence>
<dbReference type="Pfam" id="PF06094">
    <property type="entry name" value="GGACT"/>
    <property type="match status" value="1"/>
</dbReference>
<protein>
    <submittedName>
        <fullName evidence="2">Gamma-glutamylcyclotransferase</fullName>
    </submittedName>
</protein>
<dbReference type="Gene3D" id="3.10.490.10">
    <property type="entry name" value="Gamma-glutamyl cyclotransferase-like"/>
    <property type="match status" value="1"/>
</dbReference>
<organism evidence="2 3">
    <name type="scientific">Marinomonas transparens</name>
    <dbReference type="NCBI Taxonomy" id="2795388"/>
    <lineage>
        <taxon>Bacteria</taxon>
        <taxon>Pseudomonadati</taxon>
        <taxon>Pseudomonadota</taxon>
        <taxon>Gammaproteobacteria</taxon>
        <taxon>Oceanospirillales</taxon>
        <taxon>Oceanospirillaceae</taxon>
        <taxon>Marinomonas</taxon>
    </lineage>
</organism>
<dbReference type="SUPFAM" id="SSF110857">
    <property type="entry name" value="Gamma-glutamyl cyclotransferase-like"/>
    <property type="match status" value="1"/>
</dbReference>
<dbReference type="InterPro" id="IPR009288">
    <property type="entry name" value="AIG2-like_dom"/>
</dbReference>
<evidence type="ECO:0000259" key="1">
    <source>
        <dbReference type="Pfam" id="PF06094"/>
    </source>
</evidence>
<reference evidence="2" key="1">
    <citation type="submission" date="2020-12" db="EMBL/GenBank/DDBJ databases">
        <title>Marinomonas arctica sp. nov., a psychrotolerant bacterium isolated from the Arctic.</title>
        <authorList>
            <person name="Zhang Y."/>
        </authorList>
    </citation>
    <scope>NUCLEOTIDE SEQUENCE</scope>
    <source>
        <strain evidence="2">C1424</strain>
    </source>
</reference>
<dbReference type="InterPro" id="IPR013024">
    <property type="entry name" value="GGCT-like"/>
</dbReference>
<dbReference type="RefSeq" id="WP_199466351.1">
    <property type="nucleotide sequence ID" value="NZ_JAEMNX010000001.1"/>
</dbReference>
<dbReference type="AlphaFoldDB" id="A0A934JLJ0"/>
<comment type="caution">
    <text evidence="2">The sequence shown here is derived from an EMBL/GenBank/DDBJ whole genome shotgun (WGS) entry which is preliminary data.</text>
</comment>
<dbReference type="Proteomes" id="UP000628710">
    <property type="component" value="Unassembled WGS sequence"/>
</dbReference>
<name>A0A934JLJ0_9GAMM</name>
<gene>
    <name evidence="2" type="ORF">I8J31_01150</name>
</gene>
<dbReference type="EMBL" id="JAEMNX010000001">
    <property type="protein sequence ID" value="MBJ7536279.1"/>
    <property type="molecule type" value="Genomic_DNA"/>
</dbReference>
<evidence type="ECO:0000313" key="3">
    <source>
        <dbReference type="Proteomes" id="UP000628710"/>
    </source>
</evidence>
<dbReference type="CDD" id="cd06661">
    <property type="entry name" value="GGCT_like"/>
    <property type="match status" value="1"/>
</dbReference>
<feature type="domain" description="Gamma-glutamylcyclotransferase AIG2-like" evidence="1">
    <location>
        <begin position="6"/>
        <end position="121"/>
    </location>
</feature>
<accession>A0A934JLJ0</accession>
<sequence length="133" mass="15606">MSQHIVAVYGSLREKMDNHHYIADGKRIALGWLTGYKMFNFGDYPGIVPTHDDSGRVRIEWYKVSDETLASLDNLEEYDPSTPQTSLYLRKPIFSPYGRGWIYVYNQPLEQSSYMEAGDWERFRRETKLSQEV</sequence>
<proteinExistence type="predicted"/>